<dbReference type="EMBL" id="JAMZMM010000237">
    <property type="protein sequence ID" value="MCP2730758.1"/>
    <property type="molecule type" value="Genomic_DNA"/>
</dbReference>
<evidence type="ECO:0000313" key="2">
    <source>
        <dbReference type="Proteomes" id="UP001204953"/>
    </source>
</evidence>
<sequence>MTATTITTAPTQLFHEIIEFIAAGTTPQSIINFKLSDEAQERLEDLVYLHQTGELTPEDKKELDNFIFMEHIMTLIKARAHKYITTVRIFEFNNSDGFASLWQRILERQALIAVSRYPPEATTTPD</sequence>
<dbReference type="AlphaFoldDB" id="A0AAE3GVX2"/>
<accession>A0AAE3GVX2</accession>
<name>A0AAE3GVX2_9CYAN</name>
<keyword evidence="2" id="KW-1185">Reference proteome</keyword>
<comment type="caution">
    <text evidence="1">The sequence shown here is derived from an EMBL/GenBank/DDBJ whole genome shotgun (WGS) entry which is preliminary data.</text>
</comment>
<gene>
    <name evidence="1" type="ORF">NJ959_20230</name>
</gene>
<proteinExistence type="predicted"/>
<dbReference type="Proteomes" id="UP001204953">
    <property type="component" value="Unassembled WGS sequence"/>
</dbReference>
<organism evidence="1 2">
    <name type="scientific">Limnofasciculus baicalensis BBK-W-15</name>
    <dbReference type="NCBI Taxonomy" id="2699891"/>
    <lineage>
        <taxon>Bacteria</taxon>
        <taxon>Bacillati</taxon>
        <taxon>Cyanobacteriota</taxon>
        <taxon>Cyanophyceae</taxon>
        <taxon>Coleofasciculales</taxon>
        <taxon>Coleofasciculaceae</taxon>
        <taxon>Limnofasciculus</taxon>
        <taxon>Limnofasciculus baicalensis</taxon>
    </lineage>
</organism>
<reference evidence="1" key="1">
    <citation type="submission" date="2022-06" db="EMBL/GenBank/DDBJ databases">
        <title>New cyanobacteria of genus Symplocastrum in benthos of Lake Baikal.</title>
        <authorList>
            <person name="Sorokovikova E."/>
            <person name="Tikhonova I."/>
            <person name="Krasnopeev A."/>
            <person name="Evseev P."/>
            <person name="Gladkikh A."/>
            <person name="Belykh O."/>
        </authorList>
    </citation>
    <scope>NUCLEOTIDE SEQUENCE</scope>
    <source>
        <strain evidence="1">BBK-W-15</strain>
    </source>
</reference>
<protein>
    <submittedName>
        <fullName evidence="1">Uncharacterized protein</fullName>
    </submittedName>
</protein>
<evidence type="ECO:0000313" key="1">
    <source>
        <dbReference type="EMBL" id="MCP2730758.1"/>
    </source>
</evidence>